<keyword evidence="1" id="KW-1133">Transmembrane helix</keyword>
<name>A0ABQ9X9L7_9EUKA</name>
<dbReference type="PANTHER" id="PTHR23257:SF974">
    <property type="entry name" value="RECEPTOR-INTERACTING SERINE_THREONINE-PROTEIN KINASE 3"/>
    <property type="match status" value="1"/>
</dbReference>
<dbReference type="Proteomes" id="UP001281761">
    <property type="component" value="Unassembled WGS sequence"/>
</dbReference>
<organism evidence="3 4">
    <name type="scientific">Blattamonas nauphoetae</name>
    <dbReference type="NCBI Taxonomy" id="2049346"/>
    <lineage>
        <taxon>Eukaryota</taxon>
        <taxon>Metamonada</taxon>
        <taxon>Preaxostyla</taxon>
        <taxon>Oxymonadida</taxon>
        <taxon>Blattamonas</taxon>
    </lineage>
</organism>
<dbReference type="InterPro" id="IPR050167">
    <property type="entry name" value="Ser_Thr_protein_kinase"/>
</dbReference>
<dbReference type="InterPro" id="IPR001245">
    <property type="entry name" value="Ser-Thr/Tyr_kinase_cat_dom"/>
</dbReference>
<proteinExistence type="predicted"/>
<evidence type="ECO:0000256" key="1">
    <source>
        <dbReference type="SAM" id="Phobius"/>
    </source>
</evidence>
<comment type="caution">
    <text evidence="3">The sequence shown here is derived from an EMBL/GenBank/DDBJ whole genome shotgun (WGS) entry which is preliminary data.</text>
</comment>
<feature type="domain" description="Protein kinase" evidence="2">
    <location>
        <begin position="1"/>
        <end position="334"/>
    </location>
</feature>
<dbReference type="SUPFAM" id="SSF56112">
    <property type="entry name" value="Protein kinase-like (PK-like)"/>
    <property type="match status" value="1"/>
</dbReference>
<dbReference type="EMBL" id="JARBJD010000177">
    <property type="protein sequence ID" value="KAK2948394.1"/>
    <property type="molecule type" value="Genomic_DNA"/>
</dbReference>
<gene>
    <name evidence="3" type="ORF">BLNAU_16649</name>
</gene>
<dbReference type="InterPro" id="IPR000719">
    <property type="entry name" value="Prot_kinase_dom"/>
</dbReference>
<evidence type="ECO:0000259" key="2">
    <source>
        <dbReference type="PROSITE" id="PS50011"/>
    </source>
</evidence>
<sequence>MEWRARLVFGNGERTSNSFNVSGLSTKNKAQGGIGSKWWIPVIIALSCSLIISFVIILIVCCRRKQHSKRKSLLKNEEMLPQDMEEEEEKVDVKDNGYLNPVNSALACIPTLPADEDTYFGETKKSQDDLIPPAQAWVEVILCDYNNERSYALETDTLYNALHHRDQKKDLAKLSIEQQIARGLVRLADMRPALDIVSRITPHWILFHSPNEVCFKVRDGQEETRDCVNETGGEKRSEEGQRWMAPEMANQNSTYSPTHADHGAVFSLGLILLEIETGLVPFGEVDAASAHRRLAADEKPKMEKVSEEMQAIILPCLSLDPSQRPSLNLLITPV</sequence>
<dbReference type="Gene3D" id="1.10.510.10">
    <property type="entry name" value="Transferase(Phosphotransferase) domain 1"/>
    <property type="match status" value="1"/>
</dbReference>
<dbReference type="InterPro" id="IPR011009">
    <property type="entry name" value="Kinase-like_dom_sf"/>
</dbReference>
<keyword evidence="1" id="KW-0472">Membrane</keyword>
<keyword evidence="4" id="KW-1185">Reference proteome</keyword>
<dbReference type="Pfam" id="PF07714">
    <property type="entry name" value="PK_Tyr_Ser-Thr"/>
    <property type="match status" value="1"/>
</dbReference>
<reference evidence="3 4" key="1">
    <citation type="journal article" date="2022" name="bioRxiv">
        <title>Genomics of Preaxostyla Flagellates Illuminates Evolutionary Transitions and the Path Towards Mitochondrial Loss.</title>
        <authorList>
            <person name="Novak L.V.F."/>
            <person name="Treitli S.C."/>
            <person name="Pyrih J."/>
            <person name="Halakuc P."/>
            <person name="Pipaliya S.V."/>
            <person name="Vacek V."/>
            <person name="Brzon O."/>
            <person name="Soukal P."/>
            <person name="Eme L."/>
            <person name="Dacks J.B."/>
            <person name="Karnkowska A."/>
            <person name="Elias M."/>
            <person name="Hampl V."/>
        </authorList>
    </citation>
    <scope>NUCLEOTIDE SEQUENCE [LARGE SCALE GENOMIC DNA]</scope>
    <source>
        <strain evidence="3">NAU3</strain>
        <tissue evidence="3">Gut</tissue>
    </source>
</reference>
<protein>
    <recommendedName>
        <fullName evidence="2">Protein kinase domain-containing protein</fullName>
    </recommendedName>
</protein>
<evidence type="ECO:0000313" key="3">
    <source>
        <dbReference type="EMBL" id="KAK2948394.1"/>
    </source>
</evidence>
<feature type="transmembrane region" description="Helical" evidence="1">
    <location>
        <begin position="38"/>
        <end position="62"/>
    </location>
</feature>
<dbReference type="PANTHER" id="PTHR23257">
    <property type="entry name" value="SERINE-THREONINE PROTEIN KINASE"/>
    <property type="match status" value="1"/>
</dbReference>
<accession>A0ABQ9X9L7</accession>
<evidence type="ECO:0000313" key="4">
    <source>
        <dbReference type="Proteomes" id="UP001281761"/>
    </source>
</evidence>
<dbReference type="PROSITE" id="PS50011">
    <property type="entry name" value="PROTEIN_KINASE_DOM"/>
    <property type="match status" value="1"/>
</dbReference>
<keyword evidence="1" id="KW-0812">Transmembrane</keyword>